<evidence type="ECO:0000313" key="3">
    <source>
        <dbReference type="Proteomes" id="UP001609176"/>
    </source>
</evidence>
<reference evidence="3 4" key="1">
    <citation type="submission" date="2024-10" db="EMBL/GenBank/DDBJ databases">
        <authorList>
            <person name="Riesco R."/>
        </authorList>
    </citation>
    <scope>NUCLEOTIDE SEQUENCE [LARGE SCALE GENOMIC DNA]</scope>
    <source>
        <strain evidence="2 3">NCIMB 15448</strain>
        <strain evidence="1 4">NCIMB 15450</strain>
    </source>
</reference>
<dbReference type="Proteomes" id="UP001609176">
    <property type="component" value="Unassembled WGS sequence"/>
</dbReference>
<evidence type="ECO:0000313" key="4">
    <source>
        <dbReference type="Proteomes" id="UP001609219"/>
    </source>
</evidence>
<evidence type="ECO:0000313" key="1">
    <source>
        <dbReference type="EMBL" id="MFH5232276.1"/>
    </source>
</evidence>
<keyword evidence="4" id="KW-1185">Reference proteome</keyword>
<accession>A0ABW7KCK8</accession>
<dbReference type="Proteomes" id="UP001609219">
    <property type="component" value="Unassembled WGS sequence"/>
</dbReference>
<dbReference type="RefSeq" id="WP_395125082.1">
    <property type="nucleotide sequence ID" value="NZ_JBIMSP010000026.1"/>
</dbReference>
<gene>
    <name evidence="2" type="ORF">ACHIPV_16685</name>
    <name evidence="1" type="ORF">ACHIRB_27440</name>
</gene>
<protein>
    <submittedName>
        <fullName evidence="1">Uncharacterized protein</fullName>
    </submittedName>
</protein>
<comment type="caution">
    <text evidence="1">The sequence shown here is derived from an EMBL/GenBank/DDBJ whole genome shotgun (WGS) entry which is preliminary data.</text>
</comment>
<organism evidence="1 4">
    <name type="scientific">Antrihabitans spumae</name>
    <dbReference type="NCBI Taxonomy" id="3373370"/>
    <lineage>
        <taxon>Bacteria</taxon>
        <taxon>Bacillati</taxon>
        <taxon>Actinomycetota</taxon>
        <taxon>Actinomycetes</taxon>
        <taxon>Mycobacteriales</taxon>
        <taxon>Nocardiaceae</taxon>
        <taxon>Antrihabitans</taxon>
    </lineage>
</organism>
<evidence type="ECO:0000313" key="2">
    <source>
        <dbReference type="EMBL" id="MFH5243499.1"/>
    </source>
</evidence>
<proteinExistence type="predicted"/>
<dbReference type="EMBL" id="JBIMSP010000026">
    <property type="protein sequence ID" value="MFH5243499.1"/>
    <property type="molecule type" value="Genomic_DNA"/>
</dbReference>
<dbReference type="EMBL" id="JBIMSN010000141">
    <property type="protein sequence ID" value="MFH5232276.1"/>
    <property type="molecule type" value="Genomic_DNA"/>
</dbReference>
<sequence>MYVASSAEQSRGSVSASVDEALLIRMQEPTSDGGASAEVVVREEDLGVLAFPDGGAEDARVDVCSAELFSATGFGSTF</sequence>
<name>A0ABW7KCK8_9NOCA</name>